<name>A0A495J6J7_9SPHI</name>
<dbReference type="Pfam" id="PF13572">
    <property type="entry name" value="DUF4134"/>
    <property type="match status" value="1"/>
</dbReference>
<evidence type="ECO:0000313" key="4">
    <source>
        <dbReference type="Proteomes" id="UP000268007"/>
    </source>
</evidence>
<organism evidence="3 4">
    <name type="scientific">Mucilaginibacter gracilis</name>
    <dbReference type="NCBI Taxonomy" id="423350"/>
    <lineage>
        <taxon>Bacteria</taxon>
        <taxon>Pseudomonadati</taxon>
        <taxon>Bacteroidota</taxon>
        <taxon>Sphingobacteriia</taxon>
        <taxon>Sphingobacteriales</taxon>
        <taxon>Sphingobacteriaceae</taxon>
        <taxon>Mucilaginibacter</taxon>
    </lineage>
</organism>
<comment type="caution">
    <text evidence="3">The sequence shown here is derived from an EMBL/GenBank/DDBJ whole genome shotgun (WGS) entry which is preliminary data.</text>
</comment>
<dbReference type="InterPro" id="IPR025408">
    <property type="entry name" value="DUF4134"/>
</dbReference>
<reference evidence="3 4" key="1">
    <citation type="submission" date="2018-10" db="EMBL/GenBank/DDBJ databases">
        <title>Genomic Encyclopedia of Archaeal and Bacterial Type Strains, Phase II (KMG-II): from individual species to whole genera.</title>
        <authorList>
            <person name="Goeker M."/>
        </authorList>
    </citation>
    <scope>NUCLEOTIDE SEQUENCE [LARGE SCALE GENOMIC DNA]</scope>
    <source>
        <strain evidence="3 4">DSM 18602</strain>
    </source>
</reference>
<evidence type="ECO:0000313" key="3">
    <source>
        <dbReference type="EMBL" id="RKR84610.1"/>
    </source>
</evidence>
<accession>A0A495J6J7</accession>
<feature type="chain" id="PRO_5019746286" evidence="2">
    <location>
        <begin position="19"/>
        <end position="96"/>
    </location>
</feature>
<gene>
    <name evidence="3" type="ORF">BDD43_4856</name>
</gene>
<dbReference type="RefSeq" id="WP_121200349.1">
    <property type="nucleotide sequence ID" value="NZ_RBKU01000001.1"/>
</dbReference>
<keyword evidence="1" id="KW-1133">Transmembrane helix</keyword>
<keyword evidence="4" id="KW-1185">Reference proteome</keyword>
<evidence type="ECO:0000256" key="2">
    <source>
        <dbReference type="SAM" id="SignalP"/>
    </source>
</evidence>
<dbReference type="OrthoDB" id="1029065at2"/>
<proteinExistence type="predicted"/>
<evidence type="ECO:0000256" key="1">
    <source>
        <dbReference type="SAM" id="Phobius"/>
    </source>
</evidence>
<dbReference type="AlphaFoldDB" id="A0A495J6J7"/>
<dbReference type="EMBL" id="RBKU01000001">
    <property type="protein sequence ID" value="RKR84610.1"/>
    <property type="molecule type" value="Genomic_DNA"/>
</dbReference>
<feature type="transmembrane region" description="Helical" evidence="1">
    <location>
        <begin position="34"/>
        <end position="59"/>
    </location>
</feature>
<dbReference type="Proteomes" id="UP000268007">
    <property type="component" value="Unassembled WGS sequence"/>
</dbReference>
<keyword evidence="1" id="KW-0812">Transmembrane</keyword>
<feature type="transmembrane region" description="Helical" evidence="1">
    <location>
        <begin position="71"/>
        <end position="94"/>
    </location>
</feature>
<feature type="signal peptide" evidence="2">
    <location>
        <begin position="1"/>
        <end position="18"/>
    </location>
</feature>
<keyword evidence="2" id="KW-0732">Signal</keyword>
<sequence length="96" mass="10698">MKFFLLACCCFFNAVAFAQPGIAEMQQAKQDLSSSFFSAVDFCLVLACLFGLLGGLRIYHNWQMGKDRIDSAVAAWFFASFFMILSGPFLRALFGI</sequence>
<keyword evidence="1" id="KW-0472">Membrane</keyword>
<protein>
    <submittedName>
        <fullName evidence="3">Uncharacterized protein DUF4134</fullName>
    </submittedName>
</protein>